<feature type="coiled-coil region" evidence="1">
    <location>
        <begin position="82"/>
        <end position="123"/>
    </location>
</feature>
<dbReference type="Proteomes" id="UP000054874">
    <property type="component" value="Unassembled WGS sequence"/>
</dbReference>
<accession>A0A0V8QHX1</accession>
<evidence type="ECO:0000256" key="1">
    <source>
        <dbReference type="SAM" id="Coils"/>
    </source>
</evidence>
<comment type="caution">
    <text evidence="2">The sequence shown here is derived from an EMBL/GenBank/DDBJ whole genome shotgun (WGS) entry which is preliminary data.</text>
</comment>
<dbReference type="Gene3D" id="1.10.287.1490">
    <property type="match status" value="1"/>
</dbReference>
<gene>
    <name evidence="2" type="ORF">ASU35_06960</name>
</gene>
<name>A0A0V8QHX1_9FIRM</name>
<feature type="coiled-coil region" evidence="1">
    <location>
        <begin position="10"/>
        <end position="37"/>
    </location>
</feature>
<evidence type="ECO:0000313" key="3">
    <source>
        <dbReference type="Proteomes" id="UP000054874"/>
    </source>
</evidence>
<dbReference type="EMBL" id="LNAM01000057">
    <property type="protein sequence ID" value="KSV60010.1"/>
    <property type="molecule type" value="Genomic_DNA"/>
</dbReference>
<reference evidence="2 3" key="1">
    <citation type="submission" date="2015-11" db="EMBL/GenBank/DDBJ databases">
        <title>Butyribacter intestini gen. nov., sp. nov., a butyric acid-producing bacterium of the family Lachnospiraceae isolated from the human faeces.</title>
        <authorList>
            <person name="Zou Y."/>
            <person name="Xue W."/>
            <person name="Luo G."/>
            <person name="Lv M."/>
        </authorList>
    </citation>
    <scope>NUCLEOTIDE SEQUENCE [LARGE SCALE GENOMIC DNA]</scope>
    <source>
        <strain evidence="2 3">ACET-33324</strain>
    </source>
</reference>
<organism evidence="2 3">
    <name type="scientific">Acetivibrio ethanolgignens</name>
    <dbReference type="NCBI Taxonomy" id="290052"/>
    <lineage>
        <taxon>Bacteria</taxon>
        <taxon>Bacillati</taxon>
        <taxon>Bacillota</taxon>
        <taxon>Clostridia</taxon>
        <taxon>Eubacteriales</taxon>
        <taxon>Oscillospiraceae</taxon>
        <taxon>Acetivibrio</taxon>
    </lineage>
</organism>
<proteinExistence type="predicted"/>
<protein>
    <submittedName>
        <fullName evidence="2">Uncharacterized protein</fullName>
    </submittedName>
</protein>
<dbReference type="OrthoDB" id="3540923at2"/>
<sequence length="296" mass="34081">MGFSEELLVYEQMKADVKVLEGKLADKREEFYRLEQEFTQLCKSMEKEKTDFDKLKKASLSQVIAKIAGNYDEKCDKEYREYIEAKRKYDDAQFQVEDVKRQIARIEAEMDSLKTAIPQKLKELRESYPEGKELGEKLDAEKEKLLCQKKEISEAVSAIERTRDYAQEALLSLDSAGFAATFDVVGGGGALADLVKYSALEKACGLVSSMRAAVEAMKRELSDVNIAFSEEIDRIDNGTRFWDIAFDNIFTDWAVRDRIEENKHKLVGYVDKLDSIQERLEKQMADMNEELENYNF</sequence>
<dbReference type="RefSeq" id="WP_058351741.1">
    <property type="nucleotide sequence ID" value="NZ_CABMMD010000057.1"/>
</dbReference>
<keyword evidence="1" id="KW-0175">Coiled coil</keyword>
<evidence type="ECO:0000313" key="2">
    <source>
        <dbReference type="EMBL" id="KSV60010.1"/>
    </source>
</evidence>
<dbReference type="STRING" id="290052.ASU35_06960"/>
<keyword evidence="3" id="KW-1185">Reference proteome</keyword>
<dbReference type="AlphaFoldDB" id="A0A0V8QHX1"/>